<evidence type="ECO:0000313" key="1">
    <source>
        <dbReference type="EMBL" id="CBI75942.1"/>
    </source>
</evidence>
<protein>
    <submittedName>
        <fullName evidence="1">Uncharacterized protein</fullName>
    </submittedName>
</protein>
<proteinExistence type="predicted"/>
<dbReference type="KEGG" id="bcd:BARCL_0261"/>
<accession>E6YGF4</accession>
<dbReference type="EMBL" id="FN645454">
    <property type="protein sequence ID" value="CBI75942.1"/>
    <property type="molecule type" value="Genomic_DNA"/>
</dbReference>
<name>E6YGF4_BARC7</name>
<dbReference type="Proteomes" id="UP000009101">
    <property type="component" value="Chromosome"/>
</dbReference>
<keyword evidence="2" id="KW-1185">Reference proteome</keyword>
<dbReference type="HOGENOM" id="CLU_3040757_0_0_5"/>
<evidence type="ECO:0000313" key="2">
    <source>
        <dbReference type="Proteomes" id="UP000009101"/>
    </source>
</evidence>
<reference evidence="1 2" key="2">
    <citation type="journal article" date="2011" name="PLoS Genet.">
        <title>Parallel evolution of a type IV secretion system in radiating lineages of the host-restricted bacterial pathogen Bartonella.</title>
        <authorList>
            <person name="Engel P."/>
            <person name="Salzburger W."/>
            <person name="Liesch M."/>
            <person name="Chang C.C."/>
            <person name="Maruyama S."/>
            <person name="Lanz C."/>
            <person name="Calteau A."/>
            <person name="Lajus A."/>
            <person name="Medigue C."/>
            <person name="Schuster S.C."/>
            <person name="Dehio C."/>
        </authorList>
    </citation>
    <scope>NUCLEOTIDE SEQUENCE [LARGE SCALE GENOMIC DNA]</scope>
    <source>
        <strain evidence="2">CIP 104772 / 73</strain>
    </source>
</reference>
<organism evidence="1 2">
    <name type="scientific">Bartonella clarridgeiae (strain CCUG 45776 / CIP 104772 / 73)</name>
    <dbReference type="NCBI Taxonomy" id="696125"/>
    <lineage>
        <taxon>Bacteria</taxon>
        <taxon>Pseudomonadati</taxon>
        <taxon>Pseudomonadota</taxon>
        <taxon>Alphaproteobacteria</taxon>
        <taxon>Hyphomicrobiales</taxon>
        <taxon>Bartonellaceae</taxon>
        <taxon>Bartonella</taxon>
    </lineage>
</organism>
<sequence>MIKIGEEFMENTSPKIRYENASNYIPRFFDYTYSIPLYPIISEKTQKTQKTQKS</sequence>
<dbReference type="AlphaFoldDB" id="E6YGF4"/>
<gene>
    <name evidence="1" type="ordered locus">BARCL_0261</name>
</gene>
<reference evidence="2" key="1">
    <citation type="submission" date="2009-11" db="EMBL/GenBank/DDBJ databases">
        <title>Genome sequencing of Bartonella species and comparative genomics.</title>
        <authorList>
            <person name="Engel P."/>
            <person name="Salzburger W."/>
            <person name="Marius L."/>
            <person name="Chao-Chin C."/>
            <person name="Soichi M."/>
            <person name="Christa L."/>
            <person name="Alexandra C."/>
            <person name="Aurelie L."/>
            <person name="Claudine M."/>
            <person name="Stephan S.C."/>
            <person name="Christoph D."/>
        </authorList>
    </citation>
    <scope>NUCLEOTIDE SEQUENCE [LARGE SCALE GENOMIC DNA]</scope>
    <source>
        <strain evidence="2">CIP 104772 / 73</strain>
    </source>
</reference>